<organism evidence="4 5">
    <name type="scientific">Cinnamomum micranthum f. kanehirae</name>
    <dbReference type="NCBI Taxonomy" id="337451"/>
    <lineage>
        <taxon>Eukaryota</taxon>
        <taxon>Viridiplantae</taxon>
        <taxon>Streptophyta</taxon>
        <taxon>Embryophyta</taxon>
        <taxon>Tracheophyta</taxon>
        <taxon>Spermatophyta</taxon>
        <taxon>Magnoliopsida</taxon>
        <taxon>Magnoliidae</taxon>
        <taxon>Laurales</taxon>
        <taxon>Lauraceae</taxon>
        <taxon>Cinnamomum</taxon>
    </lineage>
</organism>
<feature type="region of interest" description="Disordered" evidence="2">
    <location>
        <begin position="160"/>
        <end position="228"/>
    </location>
</feature>
<dbReference type="PANTHER" id="PTHR47584:SF17">
    <property type="entry name" value="MYB_SANT-LIKE DNA-BINDING DOMAIN PROTEIN"/>
    <property type="match status" value="1"/>
</dbReference>
<proteinExistence type="predicted"/>
<sequence>MPKNMRLWLLQGEDYMAESRVLSQKSKEKAESSRAVWSDNQKKVFLDLCIQEVLSGGRPGTNLKAQSWKRVIDGFKEKTGILYGQKQLKNQWDLMRKQYNAWVTLCGQTGIGYNEVTHTVTMEPERWDEYLKGHPDAKIFRTRPLSFSDEMKILFSRTQARGEDTWTPSSGSFPEDLNNDRSSPSPNMVSTQVLAPLETPEERGEEELMENVRRKRPRPSKSRKEVKNKKFDDSFERLVVALEADKNQEREEKIRELTEKIRELEEKNRKLEEKNREREEKGPTIAECVACLKRIPNIGQTSRLFIFALTIFRVKENRELWMSIDNNDVRIEVLKTLMEKES</sequence>
<evidence type="ECO:0000259" key="3">
    <source>
        <dbReference type="Pfam" id="PF12776"/>
    </source>
</evidence>
<dbReference type="Pfam" id="PF12776">
    <property type="entry name" value="Myb_DNA-bind_3"/>
    <property type="match status" value="1"/>
</dbReference>
<dbReference type="AlphaFoldDB" id="A0A3S3P192"/>
<evidence type="ECO:0000313" key="5">
    <source>
        <dbReference type="Proteomes" id="UP000283530"/>
    </source>
</evidence>
<gene>
    <name evidence="4" type="ORF">CKAN_02007100</name>
</gene>
<dbReference type="InterPro" id="IPR024752">
    <property type="entry name" value="Myb/SANT-like_dom"/>
</dbReference>
<evidence type="ECO:0000256" key="2">
    <source>
        <dbReference type="SAM" id="MobiDB-lite"/>
    </source>
</evidence>
<keyword evidence="5" id="KW-1185">Reference proteome</keyword>
<dbReference type="OrthoDB" id="1730132at2759"/>
<reference evidence="4 5" key="1">
    <citation type="journal article" date="2019" name="Nat. Plants">
        <title>Stout camphor tree genome fills gaps in understanding of flowering plant genome evolution.</title>
        <authorList>
            <person name="Chaw S.M."/>
            <person name="Liu Y.C."/>
            <person name="Wu Y.W."/>
            <person name="Wang H.Y."/>
            <person name="Lin C.I."/>
            <person name="Wu C.S."/>
            <person name="Ke H.M."/>
            <person name="Chang L.Y."/>
            <person name="Hsu C.Y."/>
            <person name="Yang H.T."/>
            <person name="Sudianto E."/>
            <person name="Hsu M.H."/>
            <person name="Wu K.P."/>
            <person name="Wang L.N."/>
            <person name="Leebens-Mack J.H."/>
            <person name="Tsai I.J."/>
        </authorList>
    </citation>
    <scope>NUCLEOTIDE SEQUENCE [LARGE SCALE GENOMIC DNA]</scope>
    <source>
        <strain evidence="5">cv. Chaw 1501</strain>
        <tissue evidence="4">Young leaves</tissue>
    </source>
</reference>
<evidence type="ECO:0000313" key="4">
    <source>
        <dbReference type="EMBL" id="RWR90940.1"/>
    </source>
</evidence>
<feature type="coiled-coil region" evidence="1">
    <location>
        <begin position="240"/>
        <end position="281"/>
    </location>
</feature>
<feature type="compositionally biased region" description="Polar residues" evidence="2">
    <location>
        <begin position="180"/>
        <end position="193"/>
    </location>
</feature>
<evidence type="ECO:0000256" key="1">
    <source>
        <dbReference type="SAM" id="Coils"/>
    </source>
</evidence>
<feature type="domain" description="Myb/SANT-like" evidence="3">
    <location>
        <begin position="37"/>
        <end position="130"/>
    </location>
</feature>
<dbReference type="EMBL" id="QPKB01000008">
    <property type="protein sequence ID" value="RWR90940.1"/>
    <property type="molecule type" value="Genomic_DNA"/>
</dbReference>
<keyword evidence="1" id="KW-0175">Coiled coil</keyword>
<accession>A0A3S3P192</accession>
<protein>
    <submittedName>
        <fullName evidence="4">L10-interacting MYB domain-containing protein isoform X2</fullName>
    </submittedName>
</protein>
<dbReference type="InterPro" id="IPR045026">
    <property type="entry name" value="LIMYB"/>
</dbReference>
<dbReference type="PANTHER" id="PTHR47584">
    <property type="match status" value="1"/>
</dbReference>
<dbReference type="Proteomes" id="UP000283530">
    <property type="component" value="Unassembled WGS sequence"/>
</dbReference>
<name>A0A3S3P192_9MAGN</name>
<comment type="caution">
    <text evidence="4">The sequence shown here is derived from an EMBL/GenBank/DDBJ whole genome shotgun (WGS) entry which is preliminary data.</text>
</comment>